<evidence type="ECO:0000259" key="2">
    <source>
        <dbReference type="SMART" id="SM00331"/>
    </source>
</evidence>
<dbReference type="Proteomes" id="UP000199352">
    <property type="component" value="Unassembled WGS sequence"/>
</dbReference>
<dbReference type="Gene3D" id="3.60.40.10">
    <property type="entry name" value="PPM-type phosphatase domain"/>
    <property type="match status" value="1"/>
</dbReference>
<dbReference type="GO" id="GO:0016791">
    <property type="term" value="F:phosphatase activity"/>
    <property type="evidence" value="ECO:0007669"/>
    <property type="project" value="TreeGrafter"/>
</dbReference>
<organism evidence="3 4">
    <name type="scientific">Lentzea xinjiangensis</name>
    <dbReference type="NCBI Taxonomy" id="402600"/>
    <lineage>
        <taxon>Bacteria</taxon>
        <taxon>Bacillati</taxon>
        <taxon>Actinomycetota</taxon>
        <taxon>Actinomycetes</taxon>
        <taxon>Pseudonocardiales</taxon>
        <taxon>Pseudonocardiaceae</taxon>
        <taxon>Lentzea</taxon>
    </lineage>
</organism>
<dbReference type="PANTHER" id="PTHR43156">
    <property type="entry name" value="STAGE II SPORULATION PROTEIN E-RELATED"/>
    <property type="match status" value="1"/>
</dbReference>
<dbReference type="PANTHER" id="PTHR43156:SF2">
    <property type="entry name" value="STAGE II SPORULATION PROTEIN E"/>
    <property type="match status" value="1"/>
</dbReference>
<dbReference type="EMBL" id="FOFR01000027">
    <property type="protein sequence ID" value="SES23183.1"/>
    <property type="molecule type" value="Genomic_DNA"/>
</dbReference>
<name>A0A1H9VPP2_9PSEU</name>
<keyword evidence="4" id="KW-1185">Reference proteome</keyword>
<gene>
    <name evidence="3" type="ORF">SAMN05216188_12743</name>
</gene>
<keyword evidence="1" id="KW-0378">Hydrolase</keyword>
<protein>
    <submittedName>
        <fullName evidence="3">Stage II sporulation protein E (SpoIIE)</fullName>
    </submittedName>
</protein>
<accession>A0A1H9VPP2</accession>
<dbReference type="SMART" id="SM00331">
    <property type="entry name" value="PP2C_SIG"/>
    <property type="match status" value="1"/>
</dbReference>
<dbReference type="InterPro" id="IPR036457">
    <property type="entry name" value="PPM-type-like_dom_sf"/>
</dbReference>
<dbReference type="InterPro" id="IPR052016">
    <property type="entry name" value="Bact_Sigma-Reg"/>
</dbReference>
<dbReference type="OrthoDB" id="4935951at2"/>
<dbReference type="RefSeq" id="WP_089960237.1">
    <property type="nucleotide sequence ID" value="NZ_FOFR01000027.1"/>
</dbReference>
<proteinExistence type="predicted"/>
<reference evidence="4" key="1">
    <citation type="submission" date="2016-10" db="EMBL/GenBank/DDBJ databases">
        <authorList>
            <person name="Varghese N."/>
            <person name="Submissions S."/>
        </authorList>
    </citation>
    <scope>NUCLEOTIDE SEQUENCE [LARGE SCALE GENOMIC DNA]</scope>
    <source>
        <strain evidence="4">CGMCC 4.3525</strain>
    </source>
</reference>
<dbReference type="Pfam" id="PF07228">
    <property type="entry name" value="SpoIIE"/>
    <property type="match status" value="1"/>
</dbReference>
<dbReference type="STRING" id="402600.SAMN05216188_12743"/>
<dbReference type="AlphaFoldDB" id="A0A1H9VPP2"/>
<dbReference type="SUPFAM" id="SSF81606">
    <property type="entry name" value="PP2C-like"/>
    <property type="match status" value="1"/>
</dbReference>
<evidence type="ECO:0000256" key="1">
    <source>
        <dbReference type="ARBA" id="ARBA00022801"/>
    </source>
</evidence>
<dbReference type="InterPro" id="IPR001932">
    <property type="entry name" value="PPM-type_phosphatase-like_dom"/>
</dbReference>
<evidence type="ECO:0000313" key="3">
    <source>
        <dbReference type="EMBL" id="SES23183.1"/>
    </source>
</evidence>
<sequence>MLAKLLQDSHLITLEQLPGQVGKRAAGAGFSEILILLADLREETLVAVDPDGARSFPVDASLAGRAFRDVTLVMSPREGGRHFWIPLLDGTERIGVLGATAADDSRATLDKLDALASLVALMLVSKRPHSDTYQRLVRTQPMTVASEVVWPLMPPLTFATDNLVITAVLEPAYEIGGDAVDYAITGDVVHLSMFDAMGHDQSAGLTVALATGACRNHRRRGRGLADTSIAVDEVIGEQFGGRRFATGILADLDYRTGRLTWVNRGHPPPLLIRQGRWIRQLACRPSPPMGFGLPTTPVLCHEHLEPGDRLLFYTDGIVEARDSKGRQFGLRRFTDFVIRREADGCSAPETLRRLMRTVLDHQSGRLQDDASALLVEWQHGREKSVVVS</sequence>
<evidence type="ECO:0000313" key="4">
    <source>
        <dbReference type="Proteomes" id="UP000199352"/>
    </source>
</evidence>
<feature type="domain" description="PPM-type phosphatase" evidence="2">
    <location>
        <begin position="160"/>
        <end position="377"/>
    </location>
</feature>